<dbReference type="AlphaFoldDB" id="A0A1I0A927"/>
<dbReference type="RefSeq" id="WP_092768121.1">
    <property type="nucleotide sequence ID" value="NZ_FOHS01000001.1"/>
</dbReference>
<keyword evidence="3" id="KW-1185">Reference proteome</keyword>
<proteinExistence type="predicted"/>
<protein>
    <recommendedName>
        <fullName evidence="4">Outer membrane protein assembly factor BamA</fullName>
    </recommendedName>
</protein>
<evidence type="ECO:0008006" key="4">
    <source>
        <dbReference type="Google" id="ProtNLM"/>
    </source>
</evidence>
<feature type="signal peptide" evidence="1">
    <location>
        <begin position="1"/>
        <end position="26"/>
    </location>
</feature>
<keyword evidence="1" id="KW-0732">Signal</keyword>
<evidence type="ECO:0000313" key="2">
    <source>
        <dbReference type="EMBL" id="SES90190.1"/>
    </source>
</evidence>
<accession>A0A1I0A927</accession>
<dbReference type="Proteomes" id="UP000198697">
    <property type="component" value="Unassembled WGS sequence"/>
</dbReference>
<organism evidence="2 3">
    <name type="scientific">Hymenobacter actinosclerus</name>
    <dbReference type="NCBI Taxonomy" id="82805"/>
    <lineage>
        <taxon>Bacteria</taxon>
        <taxon>Pseudomonadati</taxon>
        <taxon>Bacteroidota</taxon>
        <taxon>Cytophagia</taxon>
        <taxon>Cytophagales</taxon>
        <taxon>Hymenobacteraceae</taxon>
        <taxon>Hymenobacter</taxon>
    </lineage>
</organism>
<name>A0A1I0A927_9BACT</name>
<dbReference type="EMBL" id="FOHS01000001">
    <property type="protein sequence ID" value="SES90190.1"/>
    <property type="molecule type" value="Genomic_DNA"/>
</dbReference>
<dbReference type="OrthoDB" id="609711at2"/>
<reference evidence="3" key="1">
    <citation type="submission" date="2016-10" db="EMBL/GenBank/DDBJ databases">
        <authorList>
            <person name="Varghese N."/>
            <person name="Submissions S."/>
        </authorList>
    </citation>
    <scope>NUCLEOTIDE SEQUENCE [LARGE SCALE GENOMIC DNA]</scope>
    <source>
        <strain evidence="3">DSM 15310</strain>
    </source>
</reference>
<sequence length="636" mass="72967">MIRYLLQLLVLLFWLGAGLAPATAQTAPPLPPDTTRPASAIGPDSLRRRFDQERMLNGLKEYTKRKTMLGRAAAAVFSFRERREDQAGLDAALLDRQFEQHNYKIVRHIRITSLDAFGYSISDSLRVPRNILEKTGNVFHMRTRPSRVRQVLLLREGRELEPQALAESERLLRQTDEILDARVFVDERTATADSVDVLVITKDLFSLSGSFQLRDVGAGVAGLRDVNFLGLGHQFKNRYAYGRTDDGPRPQSWAYEGSYRVPFRKFVYAGATYRDETRRREFSVGVSRDFYSINTRYAGAVSYSNFDWLYPVSGDGSPEKPYQYEPLRYNTQDAWVGRAFQPRSYDLGYESPGRIIVAARTVRTSYHAKPYDFLQSANLMLGTVGYSIRRYYKDKYLFGFGRTEDIPTGSLVSFTAGYEFNPAGNRRYYGLRLSSASYRPQRGYLYLSGEFGSFVRGRGNDWQQGLLSGQILYFTRLYHTGNFQWRHFIWQRSVLGLHRFANEYLTIDGERGLRGFRPTGPLTGTSRVTLNYEATMYTPLSFLGFRMAVVGFADIAWLNATKPERLLPFFEKPYTGIGMGLRFRNEYTAIRTIQLTLGFYPRGLNAPNGIRIFENSRSYYEFSDFTFGQPGVTRFQ</sequence>
<dbReference type="STRING" id="82805.SAMN04487998_0617"/>
<evidence type="ECO:0000313" key="3">
    <source>
        <dbReference type="Proteomes" id="UP000198697"/>
    </source>
</evidence>
<evidence type="ECO:0000256" key="1">
    <source>
        <dbReference type="SAM" id="SignalP"/>
    </source>
</evidence>
<feature type="chain" id="PRO_5011554447" description="Outer membrane protein assembly factor BamA" evidence="1">
    <location>
        <begin position="27"/>
        <end position="636"/>
    </location>
</feature>
<gene>
    <name evidence="2" type="ORF">SAMN04487998_0617</name>
</gene>